<feature type="compositionally biased region" description="Polar residues" evidence="1">
    <location>
        <begin position="300"/>
        <end position="312"/>
    </location>
</feature>
<evidence type="ECO:0000313" key="2">
    <source>
        <dbReference type="EMBL" id="KAL1302094.1"/>
    </source>
</evidence>
<protein>
    <recommendedName>
        <fullName evidence="4">Only prolin and serin are matching in the corresponding protein</fullName>
    </recommendedName>
</protein>
<dbReference type="EMBL" id="JBFMKM010000012">
    <property type="protein sequence ID" value="KAL1302094.1"/>
    <property type="molecule type" value="Genomic_DNA"/>
</dbReference>
<feature type="compositionally biased region" description="Polar residues" evidence="1">
    <location>
        <begin position="43"/>
        <end position="71"/>
    </location>
</feature>
<evidence type="ECO:0000256" key="1">
    <source>
        <dbReference type="SAM" id="MobiDB-lite"/>
    </source>
</evidence>
<feature type="compositionally biased region" description="Low complexity" evidence="1">
    <location>
        <begin position="327"/>
        <end position="341"/>
    </location>
</feature>
<evidence type="ECO:0008006" key="4">
    <source>
        <dbReference type="Google" id="ProtNLM"/>
    </source>
</evidence>
<dbReference type="GeneID" id="95976232"/>
<feature type="compositionally biased region" description="Polar residues" evidence="1">
    <location>
        <begin position="342"/>
        <end position="356"/>
    </location>
</feature>
<keyword evidence="3" id="KW-1185">Reference proteome</keyword>
<name>A0ABR3P7J5_9PEZI</name>
<feature type="region of interest" description="Disordered" evidence="1">
    <location>
        <begin position="290"/>
        <end position="366"/>
    </location>
</feature>
<reference evidence="2 3" key="1">
    <citation type="submission" date="2024-07" db="EMBL/GenBank/DDBJ databases">
        <title>Draft sequence of the Neodothiora populina.</title>
        <authorList>
            <person name="Drown D.D."/>
            <person name="Schuette U.S."/>
            <person name="Buechlein A.B."/>
            <person name="Rusch D.R."/>
            <person name="Winton L.W."/>
            <person name="Adams G.A."/>
        </authorList>
    </citation>
    <scope>NUCLEOTIDE SEQUENCE [LARGE SCALE GENOMIC DNA]</scope>
    <source>
        <strain evidence="2 3">CPC 39397</strain>
    </source>
</reference>
<dbReference type="RefSeq" id="XP_069198370.1">
    <property type="nucleotide sequence ID" value="XM_069341861.1"/>
</dbReference>
<sequence>MQLSALPRLVVAPQKLIDMAQNYGDYTSSPYSAFSAHSRDSSASDTNSPLTQTFSFQEHNRFSDSTSSLGTTPPKRDQSFESPRVSRTTLGDLVEVPDERDHEFDTCGLELTTSQCQCASAFCQRQCVSATALERPSLDYSLADGFNSDNEGPLNFPKVRKATADSPVGKFANRLGQRLPSLSRRLREKAPPAPLGHPQSARSAPASRVPSRTSSFRMPSVTRSFIGNHDEQELKSSPGPLTPPDTPVHMNSEDMSHTQIPQPMNIPVQTPIHEEPIDRKALASTPLLPTPMIERRGSDQDTMQSPLQSPSVADSPVFSFSGRPSMSTPTLPHQTTPPLSSRPSISSFGAMQSSQLLPPPERPFDESSRIEGRWAAKLGHANFTVYPTPYVPEHCNTSSCKRLVEDWEEARKQFINQAARTCEHYGPTSHIYKVTEQKWTEIDALWRKNHEAAVEQAKKFEKPRGDSPHELERGYQPLAEHALLSKLPSLNDPDNSGKFPKLDEADIVGPMVQYAQITTQASKRTAVLKFFKDLRSPSNTLGRLATG</sequence>
<gene>
    <name evidence="2" type="ORF">AAFC00_002530</name>
</gene>
<evidence type="ECO:0000313" key="3">
    <source>
        <dbReference type="Proteomes" id="UP001562354"/>
    </source>
</evidence>
<dbReference type="Proteomes" id="UP001562354">
    <property type="component" value="Unassembled WGS sequence"/>
</dbReference>
<accession>A0ABR3P7J5</accession>
<comment type="caution">
    <text evidence="2">The sequence shown here is derived from an EMBL/GenBank/DDBJ whole genome shotgun (WGS) entry which is preliminary data.</text>
</comment>
<feature type="compositionally biased region" description="Low complexity" evidence="1">
    <location>
        <begin position="198"/>
        <end position="215"/>
    </location>
</feature>
<proteinExistence type="predicted"/>
<organism evidence="2 3">
    <name type="scientific">Neodothiora populina</name>
    <dbReference type="NCBI Taxonomy" id="2781224"/>
    <lineage>
        <taxon>Eukaryota</taxon>
        <taxon>Fungi</taxon>
        <taxon>Dikarya</taxon>
        <taxon>Ascomycota</taxon>
        <taxon>Pezizomycotina</taxon>
        <taxon>Dothideomycetes</taxon>
        <taxon>Dothideomycetidae</taxon>
        <taxon>Dothideales</taxon>
        <taxon>Dothioraceae</taxon>
        <taxon>Neodothiora</taxon>
    </lineage>
</organism>
<feature type="region of interest" description="Disordered" evidence="1">
    <location>
        <begin position="188"/>
        <end position="264"/>
    </location>
</feature>
<feature type="region of interest" description="Disordered" evidence="1">
    <location>
        <begin position="34"/>
        <end position="88"/>
    </location>
</feature>